<comment type="catalytic activity">
    <reaction evidence="8">
        <text>alpha-D-glucose = beta-D-glucose</text>
        <dbReference type="Rhea" id="RHEA:10264"/>
        <dbReference type="ChEBI" id="CHEBI:15903"/>
        <dbReference type="ChEBI" id="CHEBI:17925"/>
        <dbReference type="EC" id="5.1.3.3"/>
    </reaction>
</comment>
<evidence type="ECO:0000256" key="6">
    <source>
        <dbReference type="ARBA" id="ARBA00023235"/>
    </source>
</evidence>
<evidence type="ECO:0000256" key="5">
    <source>
        <dbReference type="ARBA" id="ARBA00022837"/>
    </source>
</evidence>
<evidence type="ECO:0000256" key="2">
    <source>
        <dbReference type="ARBA" id="ARBA00005028"/>
    </source>
</evidence>
<comment type="subunit">
    <text evidence="4">Monomer.</text>
</comment>
<dbReference type="InterPro" id="IPR047215">
    <property type="entry name" value="Galactose_mutarotase-like"/>
</dbReference>
<dbReference type="PROSITE" id="PS51257">
    <property type="entry name" value="PROKAR_LIPOPROTEIN"/>
    <property type="match status" value="1"/>
</dbReference>
<dbReference type="Gene3D" id="2.70.98.10">
    <property type="match status" value="1"/>
</dbReference>
<name>A0A3E0EUI5_9FLAO</name>
<feature type="chain" id="PRO_5017637861" description="Aldose 1-epimerase" evidence="12">
    <location>
        <begin position="27"/>
        <end position="385"/>
    </location>
</feature>
<evidence type="ECO:0000256" key="11">
    <source>
        <dbReference type="PIRSR" id="PIRSR005096-3"/>
    </source>
</evidence>
<dbReference type="InterPro" id="IPR008183">
    <property type="entry name" value="Aldose_1/G6P_1-epimerase"/>
</dbReference>
<dbReference type="PANTHER" id="PTHR10091">
    <property type="entry name" value="ALDOSE-1-EPIMERASE"/>
    <property type="match status" value="1"/>
</dbReference>
<dbReference type="AlphaFoldDB" id="A0A3E0EUI5"/>
<gene>
    <name evidence="13" type="ORF">C8P67_101310</name>
</gene>
<dbReference type="UniPathway" id="UPA00242"/>
<reference evidence="13 14" key="1">
    <citation type="submission" date="2018-08" db="EMBL/GenBank/DDBJ databases">
        <title>Genomic Encyclopedia of Archaeal and Bacterial Type Strains, Phase II (KMG-II): from individual species to whole genera.</title>
        <authorList>
            <person name="Goeker M."/>
        </authorList>
    </citation>
    <scope>NUCLEOTIDE SEQUENCE [LARGE SCALE GENOMIC DNA]</scope>
    <source>
        <strain evidence="13 14">DSM 100880</strain>
    </source>
</reference>
<dbReference type="NCBIfam" id="NF008277">
    <property type="entry name" value="PRK11055.1"/>
    <property type="match status" value="1"/>
</dbReference>
<keyword evidence="5" id="KW-0106">Calcium</keyword>
<dbReference type="Pfam" id="PF01263">
    <property type="entry name" value="Aldose_epim"/>
    <property type="match status" value="1"/>
</dbReference>
<dbReference type="GO" id="GO:0006006">
    <property type="term" value="P:glucose metabolic process"/>
    <property type="evidence" value="ECO:0007669"/>
    <property type="project" value="TreeGrafter"/>
</dbReference>
<evidence type="ECO:0000256" key="7">
    <source>
        <dbReference type="ARBA" id="ARBA00023277"/>
    </source>
</evidence>
<keyword evidence="7 8" id="KW-0119">Carbohydrate metabolism</keyword>
<dbReference type="EC" id="5.1.3.3" evidence="8"/>
<feature type="binding site" evidence="11">
    <location>
        <begin position="214"/>
        <end position="216"/>
    </location>
    <ligand>
        <name>beta-D-galactose</name>
        <dbReference type="ChEBI" id="CHEBI:27667"/>
    </ligand>
</feature>
<evidence type="ECO:0000256" key="10">
    <source>
        <dbReference type="PIRSR" id="PIRSR005096-2"/>
    </source>
</evidence>
<keyword evidence="14" id="KW-1185">Reference proteome</keyword>
<feature type="binding site" evidence="10">
    <location>
        <position position="283"/>
    </location>
    <ligand>
        <name>beta-D-galactose</name>
        <dbReference type="ChEBI" id="CHEBI:27667"/>
    </ligand>
</feature>
<protein>
    <recommendedName>
        <fullName evidence="8">Aldose 1-epimerase</fullName>
        <ecNumber evidence="8">5.1.3.3</ecNumber>
    </recommendedName>
</protein>
<keyword evidence="12" id="KW-0732">Signal</keyword>
<feature type="signal peptide" evidence="12">
    <location>
        <begin position="1"/>
        <end position="26"/>
    </location>
</feature>
<feature type="binding site" evidence="11">
    <location>
        <begin position="119"/>
        <end position="120"/>
    </location>
    <ligand>
        <name>beta-D-galactose</name>
        <dbReference type="ChEBI" id="CHEBI:27667"/>
    </ligand>
</feature>
<dbReference type="SUPFAM" id="SSF74650">
    <property type="entry name" value="Galactose mutarotase-like"/>
    <property type="match status" value="1"/>
</dbReference>
<dbReference type="CDD" id="cd09019">
    <property type="entry name" value="galactose_mutarotase_like"/>
    <property type="match status" value="1"/>
</dbReference>
<evidence type="ECO:0000256" key="1">
    <source>
        <dbReference type="ARBA" id="ARBA00001913"/>
    </source>
</evidence>
<evidence type="ECO:0000256" key="8">
    <source>
        <dbReference type="PIRNR" id="PIRNR005096"/>
    </source>
</evidence>
<feature type="active site" description="Proton acceptor" evidence="9">
    <location>
        <position position="348"/>
    </location>
</feature>
<organism evidence="13 14">
    <name type="scientific">Flavobacterium aquicola</name>
    <dbReference type="NCBI Taxonomy" id="1682742"/>
    <lineage>
        <taxon>Bacteria</taxon>
        <taxon>Pseudomonadati</taxon>
        <taxon>Bacteroidota</taxon>
        <taxon>Flavobacteriia</taxon>
        <taxon>Flavobacteriales</taxon>
        <taxon>Flavobacteriaceae</taxon>
        <taxon>Flavobacterium</taxon>
    </lineage>
</organism>
<dbReference type="GO" id="GO:0033499">
    <property type="term" value="P:galactose catabolic process via UDP-galactose, Leloir pathway"/>
    <property type="evidence" value="ECO:0007669"/>
    <property type="project" value="TreeGrafter"/>
</dbReference>
<dbReference type="InterPro" id="IPR015443">
    <property type="entry name" value="Aldose_1-epimerase"/>
</dbReference>
<keyword evidence="6 8" id="KW-0413">Isomerase</keyword>
<comment type="cofactor">
    <cofactor evidence="1">
        <name>Ca(2+)</name>
        <dbReference type="ChEBI" id="CHEBI:29108"/>
    </cofactor>
</comment>
<comment type="pathway">
    <text evidence="2 8">Carbohydrate metabolism; hexose metabolism.</text>
</comment>
<evidence type="ECO:0000256" key="9">
    <source>
        <dbReference type="PIRSR" id="PIRSR005096-1"/>
    </source>
</evidence>
<evidence type="ECO:0000313" key="14">
    <source>
        <dbReference type="Proteomes" id="UP000257136"/>
    </source>
</evidence>
<dbReference type="EMBL" id="QUNI01000001">
    <property type="protein sequence ID" value="REH01826.1"/>
    <property type="molecule type" value="Genomic_DNA"/>
</dbReference>
<dbReference type="Proteomes" id="UP000257136">
    <property type="component" value="Unassembled WGS sequence"/>
</dbReference>
<dbReference type="PANTHER" id="PTHR10091:SF0">
    <property type="entry name" value="GALACTOSE MUTAROTASE"/>
    <property type="match status" value="1"/>
</dbReference>
<sequence>MTKNTIMTKLKFTAYLLFLILSCLLAEDAFSQKQNSAGKPFIKTEKIGQVEGQDVFQYTLQNKTGMQVQLITYGAAITNILTPDKFGEISSVAFGFDSLSDYAGSQNQLLGSTVGRVANRISNKKFIIDGKEYNLTSDIHGGAKGFDKRIWNAKEIFHKNEVAVEMKYLSKDGEEGFPGNLLVTITFTLTNSNDLLIDYKANTDKATPIVLTNHSYFNLSGGKDKKALNTELIVYADKYLEYGDGSLITGKILNVKDTPFDFTSSKTIGKDIEKVQQYTNGYDVTFSLRNQSGKLALAAKAYEPLSGRELEVYTTEPGVVFYSGNWLSEKVKGRNGVPYTKNGAFCLETQHYPNSINTPAFPNTILRPGKTFTSKTIYKFLVRKE</sequence>
<dbReference type="OrthoDB" id="9779408at2"/>
<comment type="similarity">
    <text evidence="3 8">Belongs to the aldose epimerase family.</text>
</comment>
<evidence type="ECO:0000256" key="4">
    <source>
        <dbReference type="ARBA" id="ARBA00011245"/>
    </source>
</evidence>
<evidence type="ECO:0000256" key="12">
    <source>
        <dbReference type="SAM" id="SignalP"/>
    </source>
</evidence>
<evidence type="ECO:0000256" key="3">
    <source>
        <dbReference type="ARBA" id="ARBA00006206"/>
    </source>
</evidence>
<accession>A0A3E0EUI5</accession>
<proteinExistence type="inferred from homology"/>
<dbReference type="InterPro" id="IPR011013">
    <property type="entry name" value="Gal_mutarotase_sf_dom"/>
</dbReference>
<dbReference type="InterPro" id="IPR014718">
    <property type="entry name" value="GH-type_carb-bd"/>
</dbReference>
<evidence type="ECO:0000313" key="13">
    <source>
        <dbReference type="EMBL" id="REH01826.1"/>
    </source>
</evidence>
<feature type="active site" description="Proton donor" evidence="9">
    <location>
        <position position="214"/>
    </location>
</feature>
<comment type="caution">
    <text evidence="13">The sequence shown here is derived from an EMBL/GenBank/DDBJ whole genome shotgun (WGS) entry which is preliminary data.</text>
</comment>
<dbReference type="GO" id="GO:0004034">
    <property type="term" value="F:aldose 1-epimerase activity"/>
    <property type="evidence" value="ECO:0007669"/>
    <property type="project" value="UniProtKB-EC"/>
</dbReference>
<dbReference type="PIRSF" id="PIRSF005096">
    <property type="entry name" value="GALM"/>
    <property type="match status" value="1"/>
</dbReference>
<dbReference type="GO" id="GO:0030246">
    <property type="term" value="F:carbohydrate binding"/>
    <property type="evidence" value="ECO:0007669"/>
    <property type="project" value="InterPro"/>
</dbReference>